<evidence type="ECO:0000313" key="3">
    <source>
        <dbReference type="EMBL" id="MEQ2165810.1"/>
    </source>
</evidence>
<feature type="domain" description="NPHP4 Ig-like" evidence="1">
    <location>
        <begin position="24"/>
        <end position="107"/>
    </location>
</feature>
<protein>
    <recommendedName>
        <fullName evidence="5">Nephrocystin-4</fullName>
    </recommendedName>
</protein>
<sequence length="208" mass="23455">MAAPSQIWQVYVHFLERVDISCVTGQRTCQSLVLRGRQAVRKIKCFSSHSKEIEVDPAGVFVLPPAAVQELQLRVQPWQAGSRFLYVNAVDMDQQRLVAAWLLCLNVHRPILSKAFEVSVPVANGRGSSRKMTYTNPYTSTHTFLLRSDHPDLLQFREDKFQIGSGESHTIGLRFAPSQSPGSAEILVYVNNLEEKTEETFCVKVNYS</sequence>
<keyword evidence="4" id="KW-1185">Reference proteome</keyword>
<feature type="domain" description="NPHP4 Ig-like" evidence="2">
    <location>
        <begin position="113"/>
        <end position="207"/>
    </location>
</feature>
<dbReference type="InterPro" id="IPR058686">
    <property type="entry name" value="Ig_NPHP4_3rd"/>
</dbReference>
<dbReference type="Pfam" id="PF26015">
    <property type="entry name" value="Ig_NPH4_3rd"/>
    <property type="match status" value="1"/>
</dbReference>
<dbReference type="PANTHER" id="PTHR31043:SF3">
    <property type="entry name" value="NEPHROCYSTIN-4"/>
    <property type="match status" value="1"/>
</dbReference>
<gene>
    <name evidence="3" type="ORF">GOODEAATRI_021016</name>
</gene>
<evidence type="ECO:0008006" key="5">
    <source>
        <dbReference type="Google" id="ProtNLM"/>
    </source>
</evidence>
<evidence type="ECO:0000313" key="4">
    <source>
        <dbReference type="Proteomes" id="UP001476798"/>
    </source>
</evidence>
<name>A0ABV0N3F2_9TELE</name>
<dbReference type="InterPro" id="IPR058685">
    <property type="entry name" value="Ig_NPHP4_4th"/>
</dbReference>
<evidence type="ECO:0000259" key="2">
    <source>
        <dbReference type="Pfam" id="PF26187"/>
    </source>
</evidence>
<proteinExistence type="predicted"/>
<dbReference type="Proteomes" id="UP001476798">
    <property type="component" value="Unassembled WGS sequence"/>
</dbReference>
<dbReference type="PANTHER" id="PTHR31043">
    <property type="entry name" value="NEPHROCYSTIN-4"/>
    <property type="match status" value="1"/>
</dbReference>
<comment type="caution">
    <text evidence="3">The sequence shown here is derived from an EMBL/GenBank/DDBJ whole genome shotgun (WGS) entry which is preliminary data.</text>
</comment>
<dbReference type="EMBL" id="JAHRIO010021998">
    <property type="protein sequence ID" value="MEQ2165810.1"/>
    <property type="molecule type" value="Genomic_DNA"/>
</dbReference>
<accession>A0ABV0N3F2</accession>
<dbReference type="InterPro" id="IPR029775">
    <property type="entry name" value="NPHP4"/>
</dbReference>
<dbReference type="Pfam" id="PF26187">
    <property type="entry name" value="Ig_NPHP4_4th"/>
    <property type="match status" value="1"/>
</dbReference>
<organism evidence="3 4">
    <name type="scientific">Goodea atripinnis</name>
    <dbReference type="NCBI Taxonomy" id="208336"/>
    <lineage>
        <taxon>Eukaryota</taxon>
        <taxon>Metazoa</taxon>
        <taxon>Chordata</taxon>
        <taxon>Craniata</taxon>
        <taxon>Vertebrata</taxon>
        <taxon>Euteleostomi</taxon>
        <taxon>Actinopterygii</taxon>
        <taxon>Neopterygii</taxon>
        <taxon>Teleostei</taxon>
        <taxon>Neoteleostei</taxon>
        <taxon>Acanthomorphata</taxon>
        <taxon>Ovalentaria</taxon>
        <taxon>Atherinomorphae</taxon>
        <taxon>Cyprinodontiformes</taxon>
        <taxon>Goodeidae</taxon>
        <taxon>Goodea</taxon>
    </lineage>
</organism>
<evidence type="ECO:0000259" key="1">
    <source>
        <dbReference type="Pfam" id="PF26015"/>
    </source>
</evidence>
<reference evidence="3 4" key="1">
    <citation type="submission" date="2021-06" db="EMBL/GenBank/DDBJ databases">
        <authorList>
            <person name="Palmer J.M."/>
        </authorList>
    </citation>
    <scope>NUCLEOTIDE SEQUENCE [LARGE SCALE GENOMIC DNA]</scope>
    <source>
        <strain evidence="3 4">GA_2019</strain>
        <tissue evidence="3">Muscle</tissue>
    </source>
</reference>